<feature type="domain" description="Peptidase C54 catalytic" evidence="13">
    <location>
        <begin position="58"/>
        <end position="118"/>
    </location>
</feature>
<dbReference type="GO" id="GO:0015031">
    <property type="term" value="P:protein transport"/>
    <property type="evidence" value="ECO:0007669"/>
    <property type="project" value="UniProtKB-KW"/>
</dbReference>
<comment type="similarity">
    <text evidence="2 11">Belongs to the peptidase C54 family.</text>
</comment>
<dbReference type="GO" id="GO:0004197">
    <property type="term" value="F:cysteine-type endopeptidase activity"/>
    <property type="evidence" value="ECO:0007669"/>
    <property type="project" value="TreeGrafter"/>
</dbReference>
<keyword evidence="9 11" id="KW-0072">Autophagy</keyword>
<evidence type="ECO:0000256" key="2">
    <source>
        <dbReference type="ARBA" id="ARBA00010958"/>
    </source>
</evidence>
<dbReference type="EnsemblMetazoa" id="tetur34g00320.1">
    <property type="protein sequence ID" value="tetur34g00320.1"/>
    <property type="gene ID" value="tetur34g00320"/>
</dbReference>
<proteinExistence type="inferred from homology"/>
<evidence type="ECO:0000256" key="3">
    <source>
        <dbReference type="ARBA" id="ARBA00022448"/>
    </source>
</evidence>
<evidence type="ECO:0000256" key="1">
    <source>
        <dbReference type="ARBA" id="ARBA00004496"/>
    </source>
</evidence>
<evidence type="ECO:0000256" key="10">
    <source>
        <dbReference type="ARBA" id="ARBA00029362"/>
    </source>
</evidence>
<dbReference type="InterPro" id="IPR038765">
    <property type="entry name" value="Papain-like_cys_pep_sf"/>
</dbReference>
<dbReference type="EC" id="3.4.22.-" evidence="11"/>
<evidence type="ECO:0000259" key="13">
    <source>
        <dbReference type="Pfam" id="PF03416"/>
    </source>
</evidence>
<dbReference type="GO" id="GO:0034727">
    <property type="term" value="P:piecemeal microautophagy of the nucleus"/>
    <property type="evidence" value="ECO:0007669"/>
    <property type="project" value="TreeGrafter"/>
</dbReference>
<dbReference type="AlphaFoldDB" id="T1L2T3"/>
<feature type="compositionally biased region" description="Polar residues" evidence="12">
    <location>
        <begin position="35"/>
        <end position="48"/>
    </location>
</feature>
<comment type="subcellular location">
    <subcellularLocation>
        <location evidence="1 11">Cytoplasm</location>
    </subcellularLocation>
</comment>
<dbReference type="GO" id="GO:0000045">
    <property type="term" value="P:autophagosome assembly"/>
    <property type="evidence" value="ECO:0007669"/>
    <property type="project" value="TreeGrafter"/>
</dbReference>
<protein>
    <recommendedName>
        <fullName evidence="11">Cysteine protease</fullName>
        <ecNumber evidence="11">3.4.22.-</ecNumber>
    </recommendedName>
</protein>
<sequence length="120" mass="13324">MKHSDVERGPTTTSRRHSTKPIFYGKAMTTKNLTDAGNSVINSPNLGNHPSMDYRPTSLPSEPSRDKWKSVIIIVPVRLGTEVLNPIYGSCIKSLFRLKSCLGIIGGRPRHSLYFVGTLR</sequence>
<keyword evidence="8 11" id="KW-0653">Protein transport</keyword>
<keyword evidence="3" id="KW-0813">Transport</keyword>
<dbReference type="InterPro" id="IPR005078">
    <property type="entry name" value="Peptidase_C54"/>
</dbReference>
<evidence type="ECO:0000256" key="7">
    <source>
        <dbReference type="ARBA" id="ARBA00022807"/>
    </source>
</evidence>
<evidence type="ECO:0000313" key="15">
    <source>
        <dbReference type="Proteomes" id="UP000015104"/>
    </source>
</evidence>
<dbReference type="eggNOG" id="KOG2674">
    <property type="taxonomic scope" value="Eukaryota"/>
</dbReference>
<dbReference type="Pfam" id="PF03416">
    <property type="entry name" value="Peptidase_C54"/>
    <property type="match status" value="1"/>
</dbReference>
<name>T1L2T3_TETUR</name>
<evidence type="ECO:0000256" key="8">
    <source>
        <dbReference type="ARBA" id="ARBA00022927"/>
    </source>
</evidence>
<dbReference type="PANTHER" id="PTHR22624:SF52">
    <property type="entry name" value="CYSTEINE PROTEASE"/>
    <property type="match status" value="1"/>
</dbReference>
<dbReference type="Proteomes" id="UP000015104">
    <property type="component" value="Unassembled WGS sequence"/>
</dbReference>
<evidence type="ECO:0000256" key="9">
    <source>
        <dbReference type="ARBA" id="ARBA00023006"/>
    </source>
</evidence>
<keyword evidence="4 11" id="KW-0963">Cytoplasm</keyword>
<dbReference type="PANTHER" id="PTHR22624">
    <property type="entry name" value="CYSTEINE PROTEASE ATG4"/>
    <property type="match status" value="1"/>
</dbReference>
<reference evidence="14" key="2">
    <citation type="submission" date="2015-06" db="UniProtKB">
        <authorList>
            <consortium name="EnsemblMetazoa"/>
        </authorList>
    </citation>
    <scope>IDENTIFICATION</scope>
</reference>
<dbReference type="GO" id="GO:0019786">
    <property type="term" value="F:protein-phosphatidylethanolamide deconjugating activity"/>
    <property type="evidence" value="ECO:0007669"/>
    <property type="project" value="InterPro"/>
</dbReference>
<dbReference type="GO" id="GO:0005737">
    <property type="term" value="C:cytoplasm"/>
    <property type="evidence" value="ECO:0007669"/>
    <property type="project" value="UniProtKB-SubCell"/>
</dbReference>
<feature type="region of interest" description="Disordered" evidence="12">
    <location>
        <begin position="35"/>
        <end position="64"/>
    </location>
</feature>
<dbReference type="STRING" id="32264.T1L2T3"/>
<dbReference type="EMBL" id="CAEY01000988">
    <property type="status" value="NOT_ANNOTATED_CDS"/>
    <property type="molecule type" value="Genomic_DNA"/>
</dbReference>
<keyword evidence="5 11" id="KW-0645">Protease</keyword>
<evidence type="ECO:0000256" key="12">
    <source>
        <dbReference type="SAM" id="MobiDB-lite"/>
    </source>
</evidence>
<dbReference type="GO" id="GO:0000423">
    <property type="term" value="P:mitophagy"/>
    <property type="evidence" value="ECO:0007669"/>
    <property type="project" value="TreeGrafter"/>
</dbReference>
<evidence type="ECO:0000256" key="5">
    <source>
        <dbReference type="ARBA" id="ARBA00022670"/>
    </source>
</evidence>
<comment type="catalytic activity">
    <reaction evidence="10">
        <text>[protein]-C-terminal L-amino acid-glycyl-phosphatidylethanolamide + H2O = [protein]-C-terminal L-amino acid-glycine + a 1,2-diacyl-sn-glycero-3-phosphoethanolamine</text>
        <dbReference type="Rhea" id="RHEA:67548"/>
        <dbReference type="Rhea" id="RHEA-COMP:17323"/>
        <dbReference type="Rhea" id="RHEA-COMP:17324"/>
        <dbReference type="ChEBI" id="CHEBI:15377"/>
        <dbReference type="ChEBI" id="CHEBI:64612"/>
        <dbReference type="ChEBI" id="CHEBI:172940"/>
        <dbReference type="ChEBI" id="CHEBI:172941"/>
    </reaction>
    <physiologicalReaction direction="left-to-right" evidence="10">
        <dbReference type="Rhea" id="RHEA:67549"/>
    </physiologicalReaction>
</comment>
<dbReference type="GO" id="GO:0016485">
    <property type="term" value="P:protein processing"/>
    <property type="evidence" value="ECO:0007669"/>
    <property type="project" value="TreeGrafter"/>
</dbReference>
<evidence type="ECO:0000313" key="14">
    <source>
        <dbReference type="EnsemblMetazoa" id="tetur34g00320.1"/>
    </source>
</evidence>
<dbReference type="GO" id="GO:0035973">
    <property type="term" value="P:aggrephagy"/>
    <property type="evidence" value="ECO:0007669"/>
    <property type="project" value="TreeGrafter"/>
</dbReference>
<dbReference type="SUPFAM" id="SSF54001">
    <property type="entry name" value="Cysteine proteinases"/>
    <property type="match status" value="1"/>
</dbReference>
<dbReference type="HOGENOM" id="CLU_2052595_0_0_1"/>
<evidence type="ECO:0000256" key="4">
    <source>
        <dbReference type="ARBA" id="ARBA00022490"/>
    </source>
</evidence>
<accession>T1L2T3</accession>
<keyword evidence="7" id="KW-0788">Thiol protease</keyword>
<organism evidence="14 15">
    <name type="scientific">Tetranychus urticae</name>
    <name type="common">Two-spotted spider mite</name>
    <dbReference type="NCBI Taxonomy" id="32264"/>
    <lineage>
        <taxon>Eukaryota</taxon>
        <taxon>Metazoa</taxon>
        <taxon>Ecdysozoa</taxon>
        <taxon>Arthropoda</taxon>
        <taxon>Chelicerata</taxon>
        <taxon>Arachnida</taxon>
        <taxon>Acari</taxon>
        <taxon>Acariformes</taxon>
        <taxon>Trombidiformes</taxon>
        <taxon>Prostigmata</taxon>
        <taxon>Eleutherengona</taxon>
        <taxon>Raphignathae</taxon>
        <taxon>Tetranychoidea</taxon>
        <taxon>Tetranychidae</taxon>
        <taxon>Tetranychus</taxon>
    </lineage>
</organism>
<reference evidence="15" key="1">
    <citation type="submission" date="2011-08" db="EMBL/GenBank/DDBJ databases">
        <authorList>
            <person name="Rombauts S."/>
        </authorList>
    </citation>
    <scope>NUCLEOTIDE SEQUENCE</scope>
    <source>
        <strain evidence="15">London</strain>
    </source>
</reference>
<evidence type="ECO:0000256" key="11">
    <source>
        <dbReference type="RuleBase" id="RU363115"/>
    </source>
</evidence>
<dbReference type="InterPro" id="IPR046792">
    <property type="entry name" value="Peptidase_C54_cat"/>
</dbReference>
<evidence type="ECO:0000256" key="6">
    <source>
        <dbReference type="ARBA" id="ARBA00022801"/>
    </source>
</evidence>
<feature type="region of interest" description="Disordered" evidence="12">
    <location>
        <begin position="1"/>
        <end position="21"/>
    </location>
</feature>
<comment type="function">
    <text evidence="11">Cysteine protease that plays a key role in autophagy by mediating both proteolytic activation and delipidation of ATG8 family proteins.</text>
</comment>
<keyword evidence="15" id="KW-1185">Reference proteome</keyword>
<keyword evidence="6 11" id="KW-0378">Hydrolase</keyword>